<dbReference type="SUPFAM" id="SSF88723">
    <property type="entry name" value="PIN domain-like"/>
    <property type="match status" value="1"/>
</dbReference>
<dbReference type="Gene3D" id="3.40.50.1010">
    <property type="entry name" value="5'-nuclease"/>
    <property type="match status" value="1"/>
</dbReference>
<dbReference type="InterPro" id="IPR002716">
    <property type="entry name" value="PIN_dom"/>
</dbReference>
<dbReference type="STRING" id="1797259.A2989_05135"/>
<accession>A0A1F4ZES5</accession>
<gene>
    <name evidence="2" type="ORF">A2989_05135</name>
</gene>
<evidence type="ECO:0000313" key="3">
    <source>
        <dbReference type="Proteomes" id="UP000177080"/>
    </source>
</evidence>
<dbReference type="Proteomes" id="UP000177080">
    <property type="component" value="Unassembled WGS sequence"/>
</dbReference>
<name>A0A1F4ZES5_9BACT</name>
<dbReference type="InterPro" id="IPR029060">
    <property type="entry name" value="PIN-like_dom_sf"/>
</dbReference>
<comment type="caution">
    <text evidence="2">The sequence shown here is derived from an EMBL/GenBank/DDBJ whole genome shotgun (WGS) entry which is preliminary data.</text>
</comment>
<proteinExistence type="predicted"/>
<evidence type="ECO:0000313" key="2">
    <source>
        <dbReference type="EMBL" id="OGD04386.1"/>
    </source>
</evidence>
<feature type="domain" description="PIN" evidence="1">
    <location>
        <begin position="5"/>
        <end position="126"/>
    </location>
</feature>
<sequence length="139" mass="15643">MKNVVVVDADAIVAQTCVDDPNHIKAVEIAKKLSLREAKLVYPITAIVEAGAFIQRVLGNGRLSQAVMSSFFYPHVLVYEIERRDLERAVRNYFNSLGTKKNTVFDCIVAAVADRHDTKEIFSFDSFYRKRGFDLVTGV</sequence>
<evidence type="ECO:0000259" key="1">
    <source>
        <dbReference type="Pfam" id="PF01850"/>
    </source>
</evidence>
<reference evidence="2 3" key="1">
    <citation type="journal article" date="2016" name="Nat. Commun.">
        <title>Thousands of microbial genomes shed light on interconnected biogeochemical processes in an aquifer system.</title>
        <authorList>
            <person name="Anantharaman K."/>
            <person name="Brown C.T."/>
            <person name="Hug L.A."/>
            <person name="Sharon I."/>
            <person name="Castelle C.J."/>
            <person name="Probst A.J."/>
            <person name="Thomas B.C."/>
            <person name="Singh A."/>
            <person name="Wilkins M.J."/>
            <person name="Karaoz U."/>
            <person name="Brodie E.L."/>
            <person name="Williams K.H."/>
            <person name="Hubbard S.S."/>
            <person name="Banfield J.F."/>
        </authorList>
    </citation>
    <scope>NUCLEOTIDE SEQUENCE [LARGE SCALE GENOMIC DNA]</scope>
</reference>
<dbReference type="Pfam" id="PF01850">
    <property type="entry name" value="PIN"/>
    <property type="match status" value="1"/>
</dbReference>
<dbReference type="EMBL" id="MEXN01000001">
    <property type="protein sequence ID" value="OGD04386.1"/>
    <property type="molecule type" value="Genomic_DNA"/>
</dbReference>
<dbReference type="AlphaFoldDB" id="A0A1F4ZES5"/>
<organism evidence="2 3">
    <name type="scientific">Candidatus Amesbacteria bacterium RIFCSPLOWO2_01_FULL_48_25</name>
    <dbReference type="NCBI Taxonomy" id="1797259"/>
    <lineage>
        <taxon>Bacteria</taxon>
        <taxon>Candidatus Amesiibacteriota</taxon>
    </lineage>
</organism>
<protein>
    <recommendedName>
        <fullName evidence="1">PIN domain-containing protein</fullName>
    </recommendedName>
</protein>